<comment type="caution">
    <text evidence="9">The sequence shown here is derived from an EMBL/GenBank/DDBJ whole genome shotgun (WGS) entry which is preliminary data.</text>
</comment>
<evidence type="ECO:0000259" key="7">
    <source>
        <dbReference type="Pfam" id="PF04542"/>
    </source>
</evidence>
<evidence type="ECO:0000256" key="1">
    <source>
        <dbReference type="ARBA" id="ARBA00010641"/>
    </source>
</evidence>
<dbReference type="Proteomes" id="UP000578686">
    <property type="component" value="Unassembled WGS sequence"/>
</dbReference>
<dbReference type="InterPro" id="IPR013325">
    <property type="entry name" value="RNA_pol_sigma_r2"/>
</dbReference>
<evidence type="ECO:0000256" key="4">
    <source>
        <dbReference type="ARBA" id="ARBA00023125"/>
    </source>
</evidence>
<protein>
    <submittedName>
        <fullName evidence="9">Sigma-70 family RNA polymerase sigma factor</fullName>
    </submittedName>
</protein>
<dbReference type="InterPro" id="IPR014284">
    <property type="entry name" value="RNA_pol_sigma-70_dom"/>
</dbReference>
<dbReference type="CDD" id="cd06171">
    <property type="entry name" value="Sigma70_r4"/>
    <property type="match status" value="1"/>
</dbReference>
<dbReference type="SUPFAM" id="SSF88946">
    <property type="entry name" value="Sigma2 domain of RNA polymerase sigma factors"/>
    <property type="match status" value="1"/>
</dbReference>
<reference evidence="9 10" key="1">
    <citation type="submission" date="2020-03" db="EMBL/GenBank/DDBJ databases">
        <title>Draft genome of Streptomyces sp. ventii, isolated from the Axial Seamount in the Pacific Ocean, and resequencing of the two type strains Streptomyces lonarensis strain NCL 716 and Streptomyces bohaiensis strain 11A07.</title>
        <authorList>
            <person name="Loughran R.M."/>
            <person name="Pfannmuller K.M."/>
            <person name="Wasson B.J."/>
            <person name="Deadmond M.C."/>
            <person name="Paddock B.E."/>
            <person name="Koyack M.J."/>
            <person name="Gallegos D.A."/>
            <person name="Mitchell E.A."/>
            <person name="Ushijima B."/>
            <person name="Saw J.H."/>
            <person name="Mcphail K.L."/>
            <person name="Videau P."/>
        </authorList>
    </citation>
    <scope>NUCLEOTIDE SEQUENCE [LARGE SCALE GENOMIC DNA]</scope>
    <source>
        <strain evidence="9 10">NCL716</strain>
    </source>
</reference>
<evidence type="ECO:0000256" key="3">
    <source>
        <dbReference type="ARBA" id="ARBA00023082"/>
    </source>
</evidence>
<evidence type="ECO:0000256" key="2">
    <source>
        <dbReference type="ARBA" id="ARBA00023015"/>
    </source>
</evidence>
<sequence>MRTPPTAAPAEVRLHDAFDHRSRLVQYVQRLTGDRHRAEDIAQEALFRFWRLSPDAAPSDAHLAPWLYRVARNLAVDAHRRDRAVPMGEYPPELVLRPDTTDVAESVATRQAVARALAGLSPDHRRAVAAVMLCDLSCADAARELGVPPGTVKSRVHYAVRALRRELGVSDDDHPTRPVAARRASGRPAHRAPEKSAA</sequence>
<feature type="region of interest" description="Disordered" evidence="6">
    <location>
        <begin position="169"/>
        <end position="198"/>
    </location>
</feature>
<dbReference type="SUPFAM" id="SSF88659">
    <property type="entry name" value="Sigma3 and sigma4 domains of RNA polymerase sigma factors"/>
    <property type="match status" value="1"/>
</dbReference>
<dbReference type="Gene3D" id="1.10.1740.10">
    <property type="match status" value="1"/>
</dbReference>
<dbReference type="Gene3D" id="1.10.10.10">
    <property type="entry name" value="Winged helix-like DNA-binding domain superfamily/Winged helix DNA-binding domain"/>
    <property type="match status" value="1"/>
</dbReference>
<dbReference type="Pfam" id="PF08281">
    <property type="entry name" value="Sigma70_r4_2"/>
    <property type="match status" value="1"/>
</dbReference>
<comment type="similarity">
    <text evidence="1">Belongs to the sigma-70 factor family. ECF subfamily.</text>
</comment>
<dbReference type="NCBIfam" id="TIGR02937">
    <property type="entry name" value="sigma70-ECF"/>
    <property type="match status" value="1"/>
</dbReference>
<proteinExistence type="inferred from homology"/>
<dbReference type="GO" id="GO:0003677">
    <property type="term" value="F:DNA binding"/>
    <property type="evidence" value="ECO:0007669"/>
    <property type="project" value="UniProtKB-KW"/>
</dbReference>
<name>A0A7X6D1K4_9ACTN</name>
<dbReference type="EMBL" id="JAAVJD010000090">
    <property type="protein sequence ID" value="NJQ06531.1"/>
    <property type="molecule type" value="Genomic_DNA"/>
</dbReference>
<dbReference type="InterPro" id="IPR007627">
    <property type="entry name" value="RNA_pol_sigma70_r2"/>
</dbReference>
<keyword evidence="3" id="KW-0731">Sigma factor</keyword>
<dbReference type="InterPro" id="IPR013324">
    <property type="entry name" value="RNA_pol_sigma_r3/r4-like"/>
</dbReference>
<dbReference type="InterPro" id="IPR039425">
    <property type="entry name" value="RNA_pol_sigma-70-like"/>
</dbReference>
<dbReference type="AlphaFoldDB" id="A0A7X6D1K4"/>
<dbReference type="RefSeq" id="WP_167970701.1">
    <property type="nucleotide sequence ID" value="NZ_BHZG01000104.1"/>
</dbReference>
<evidence type="ECO:0000256" key="6">
    <source>
        <dbReference type="SAM" id="MobiDB-lite"/>
    </source>
</evidence>
<keyword evidence="4" id="KW-0238">DNA-binding</keyword>
<keyword evidence="5" id="KW-0804">Transcription</keyword>
<feature type="domain" description="RNA polymerase sigma-70 region 2" evidence="7">
    <location>
        <begin position="20"/>
        <end position="83"/>
    </location>
</feature>
<dbReference type="InterPro" id="IPR013249">
    <property type="entry name" value="RNA_pol_sigma70_r4_t2"/>
</dbReference>
<dbReference type="PANTHER" id="PTHR43133">
    <property type="entry name" value="RNA POLYMERASE ECF-TYPE SIGMA FACTO"/>
    <property type="match status" value="1"/>
</dbReference>
<evidence type="ECO:0000313" key="9">
    <source>
        <dbReference type="EMBL" id="NJQ06531.1"/>
    </source>
</evidence>
<evidence type="ECO:0000313" key="10">
    <source>
        <dbReference type="Proteomes" id="UP000578686"/>
    </source>
</evidence>
<evidence type="ECO:0000256" key="5">
    <source>
        <dbReference type="ARBA" id="ARBA00023163"/>
    </source>
</evidence>
<dbReference type="PANTHER" id="PTHR43133:SF52">
    <property type="entry name" value="ECF RNA POLYMERASE SIGMA FACTOR SIGL"/>
    <property type="match status" value="1"/>
</dbReference>
<dbReference type="GO" id="GO:0016987">
    <property type="term" value="F:sigma factor activity"/>
    <property type="evidence" value="ECO:0007669"/>
    <property type="project" value="UniProtKB-KW"/>
</dbReference>
<feature type="domain" description="RNA polymerase sigma factor 70 region 4 type 2" evidence="8">
    <location>
        <begin position="110"/>
        <end position="163"/>
    </location>
</feature>
<dbReference type="GO" id="GO:0006352">
    <property type="term" value="P:DNA-templated transcription initiation"/>
    <property type="evidence" value="ECO:0007669"/>
    <property type="project" value="InterPro"/>
</dbReference>
<organism evidence="9 10">
    <name type="scientific">Streptomyces lonarensis</name>
    <dbReference type="NCBI Taxonomy" id="700599"/>
    <lineage>
        <taxon>Bacteria</taxon>
        <taxon>Bacillati</taxon>
        <taxon>Actinomycetota</taxon>
        <taxon>Actinomycetes</taxon>
        <taxon>Kitasatosporales</taxon>
        <taxon>Streptomycetaceae</taxon>
        <taxon>Streptomyces</taxon>
    </lineage>
</organism>
<keyword evidence="10" id="KW-1185">Reference proteome</keyword>
<dbReference type="Pfam" id="PF04542">
    <property type="entry name" value="Sigma70_r2"/>
    <property type="match status" value="1"/>
</dbReference>
<dbReference type="InterPro" id="IPR036388">
    <property type="entry name" value="WH-like_DNA-bd_sf"/>
</dbReference>
<gene>
    <name evidence="9" type="ORF">HCN56_13290</name>
</gene>
<keyword evidence="2" id="KW-0805">Transcription regulation</keyword>
<evidence type="ECO:0000259" key="8">
    <source>
        <dbReference type="Pfam" id="PF08281"/>
    </source>
</evidence>
<accession>A0A7X6D1K4</accession>